<dbReference type="PANTHER" id="PTHR23248:SF9">
    <property type="entry name" value="PHOSPHOLIPID SCRAMBLASE"/>
    <property type="match status" value="1"/>
</dbReference>
<reference evidence="4" key="1">
    <citation type="submission" date="2020-11" db="EMBL/GenBank/DDBJ databases">
        <authorList>
            <person name="Koelle M."/>
            <person name="Horta M.A.C."/>
            <person name="Nowrousian M."/>
            <person name="Ohm R.A."/>
            <person name="Benz P."/>
            <person name="Pilgard A."/>
        </authorList>
    </citation>
    <scope>NUCLEOTIDE SEQUENCE</scope>
    <source>
        <strain evidence="4">FPRL280</strain>
    </source>
</reference>
<dbReference type="PANTHER" id="PTHR23248">
    <property type="entry name" value="PHOSPHOLIPID SCRAMBLASE-RELATED"/>
    <property type="match status" value="1"/>
</dbReference>
<evidence type="ECO:0000313" key="5">
    <source>
        <dbReference type="Proteomes" id="UP000639403"/>
    </source>
</evidence>
<organism evidence="4 5">
    <name type="scientific">Rhodonia placenta</name>
    <dbReference type="NCBI Taxonomy" id="104341"/>
    <lineage>
        <taxon>Eukaryota</taxon>
        <taxon>Fungi</taxon>
        <taxon>Dikarya</taxon>
        <taxon>Basidiomycota</taxon>
        <taxon>Agaricomycotina</taxon>
        <taxon>Agaricomycetes</taxon>
        <taxon>Polyporales</taxon>
        <taxon>Adustoporiaceae</taxon>
        <taxon>Rhodonia</taxon>
    </lineage>
</organism>
<comment type="similarity">
    <text evidence="1 2">Belongs to the phospholipid scramblase family.</text>
</comment>
<comment type="caution">
    <text evidence="4">The sequence shown here is derived from an EMBL/GenBank/DDBJ whole genome shotgun (WGS) entry which is preliminary data.</text>
</comment>
<gene>
    <name evidence="4" type="ORF">IEO21_00575</name>
</gene>
<feature type="compositionally biased region" description="Polar residues" evidence="3">
    <location>
        <begin position="201"/>
        <end position="214"/>
    </location>
</feature>
<evidence type="ECO:0000313" key="4">
    <source>
        <dbReference type="EMBL" id="KAF9821329.1"/>
    </source>
</evidence>
<proteinExistence type="inferred from homology"/>
<feature type="compositionally biased region" description="Polar residues" evidence="3">
    <location>
        <begin position="228"/>
        <end position="237"/>
    </location>
</feature>
<protein>
    <recommendedName>
        <fullName evidence="2">Phospholipid scramblase</fullName>
    </recommendedName>
</protein>
<reference evidence="4" key="2">
    <citation type="journal article" name="Front. Microbiol.">
        <title>Degradative Capacity of Two Strains of Rhodonia placenta: From Phenotype to Genotype.</title>
        <authorList>
            <person name="Kolle M."/>
            <person name="Horta M.A.C."/>
            <person name="Nowrousian M."/>
            <person name="Ohm R.A."/>
            <person name="Benz J.P."/>
            <person name="Pilgard A."/>
        </authorList>
    </citation>
    <scope>NUCLEOTIDE SEQUENCE</scope>
    <source>
        <strain evidence="4">FPRL280</strain>
    </source>
</reference>
<accession>A0A8H7U671</accession>
<dbReference type="GO" id="GO:0005886">
    <property type="term" value="C:plasma membrane"/>
    <property type="evidence" value="ECO:0007669"/>
    <property type="project" value="TreeGrafter"/>
</dbReference>
<name>A0A8H7U671_9APHY</name>
<evidence type="ECO:0000256" key="1">
    <source>
        <dbReference type="ARBA" id="ARBA00005350"/>
    </source>
</evidence>
<dbReference type="EMBL" id="JADOXO010000004">
    <property type="protein sequence ID" value="KAF9821329.1"/>
    <property type="molecule type" value="Genomic_DNA"/>
</dbReference>
<dbReference type="Proteomes" id="UP000639403">
    <property type="component" value="Unassembled WGS sequence"/>
</dbReference>
<feature type="region of interest" description="Disordered" evidence="3">
    <location>
        <begin position="196"/>
        <end position="237"/>
    </location>
</feature>
<dbReference type="Pfam" id="PF03803">
    <property type="entry name" value="Scramblase"/>
    <property type="match status" value="1"/>
</dbReference>
<sequence length="237" mass="27051">MLPANEEGDTLGYIAEEPRGFLATFGRQILRTHRPFRALVMDSAGTPILWRLKDFNEYTPEGEPVLDTFAEVQQRWHLWRRRYDLFFREDPRRILTVATEPQPQPETELFQQLARVDEGLLAWDFRLRDASGHEFASIRRAFRGFGREVDPRHKSGKECQYFVRFSPTPPESEDTHRAPYVVRDLGIEERASLLPGGLSDTCPTQSTSISTTSHAILKEGMGWGSGGSPASNDSQRE</sequence>
<dbReference type="AlphaFoldDB" id="A0A8H7U671"/>
<dbReference type="InterPro" id="IPR005552">
    <property type="entry name" value="Scramblase"/>
</dbReference>
<dbReference type="GO" id="GO:0017128">
    <property type="term" value="F:phospholipid scramblase activity"/>
    <property type="evidence" value="ECO:0007669"/>
    <property type="project" value="InterPro"/>
</dbReference>
<evidence type="ECO:0000256" key="2">
    <source>
        <dbReference type="RuleBase" id="RU363116"/>
    </source>
</evidence>
<evidence type="ECO:0000256" key="3">
    <source>
        <dbReference type="SAM" id="MobiDB-lite"/>
    </source>
</evidence>